<dbReference type="GO" id="GO:0004373">
    <property type="term" value="F:alpha-1,4-glucan glucosyltransferase (UDP-glucose donor) activity"/>
    <property type="evidence" value="ECO:0007669"/>
    <property type="project" value="InterPro"/>
</dbReference>
<evidence type="ECO:0000256" key="4">
    <source>
        <dbReference type="ARBA" id="ARBA00022679"/>
    </source>
</evidence>
<evidence type="ECO:0000313" key="9">
    <source>
        <dbReference type="Proteomes" id="UP000186400"/>
    </source>
</evidence>
<dbReference type="PANTHER" id="PTHR45825:SF11">
    <property type="entry name" value="ALPHA AMYLASE DOMAIN-CONTAINING PROTEIN"/>
    <property type="match status" value="1"/>
</dbReference>
<gene>
    <name evidence="6" type="primary">glgA</name>
    <name evidence="8" type="ORF">SAMN05920897_11839</name>
</gene>
<dbReference type="EC" id="2.4.1.21" evidence="6"/>
<dbReference type="OrthoDB" id="9808590at2"/>
<dbReference type="Pfam" id="PF08323">
    <property type="entry name" value="Glyco_transf_5"/>
    <property type="match status" value="1"/>
</dbReference>
<keyword evidence="5 6" id="KW-0320">Glycogen biosynthesis</keyword>
<dbReference type="CDD" id="cd03791">
    <property type="entry name" value="GT5_Glycogen_synthase_DULL1-like"/>
    <property type="match status" value="1"/>
</dbReference>
<evidence type="ECO:0000256" key="3">
    <source>
        <dbReference type="ARBA" id="ARBA00022676"/>
    </source>
</evidence>
<comment type="catalytic activity">
    <reaction evidence="1 6">
        <text>[(1-&gt;4)-alpha-D-glucosyl](n) + ADP-alpha-D-glucose = [(1-&gt;4)-alpha-D-glucosyl](n+1) + ADP + H(+)</text>
        <dbReference type="Rhea" id="RHEA:18189"/>
        <dbReference type="Rhea" id="RHEA-COMP:9584"/>
        <dbReference type="Rhea" id="RHEA-COMP:9587"/>
        <dbReference type="ChEBI" id="CHEBI:15378"/>
        <dbReference type="ChEBI" id="CHEBI:15444"/>
        <dbReference type="ChEBI" id="CHEBI:57498"/>
        <dbReference type="ChEBI" id="CHEBI:456216"/>
        <dbReference type="EC" id="2.4.1.21"/>
    </reaction>
</comment>
<dbReference type="UniPathway" id="UPA00164"/>
<protein>
    <recommendedName>
        <fullName evidence="6">Glycogen synthase</fullName>
        <ecNumber evidence="6">2.4.1.21</ecNumber>
    </recommendedName>
    <alternativeName>
        <fullName evidence="6">Starch [bacterial glycogen] synthase</fullName>
    </alternativeName>
</protein>
<dbReference type="SUPFAM" id="SSF53756">
    <property type="entry name" value="UDP-Glycosyltransferase/glycogen phosphorylase"/>
    <property type="match status" value="1"/>
</dbReference>
<keyword evidence="4 6" id="KW-0808">Transferase</keyword>
<dbReference type="GO" id="GO:0005978">
    <property type="term" value="P:glycogen biosynthetic process"/>
    <property type="evidence" value="ECO:0007669"/>
    <property type="project" value="UniProtKB-UniRule"/>
</dbReference>
<dbReference type="GO" id="GO:0009011">
    <property type="term" value="F:alpha-1,4-glucan glucosyltransferase (ADP-glucose donor) activity"/>
    <property type="evidence" value="ECO:0007669"/>
    <property type="project" value="UniProtKB-UniRule"/>
</dbReference>
<evidence type="ECO:0000256" key="2">
    <source>
        <dbReference type="ARBA" id="ARBA00010281"/>
    </source>
</evidence>
<dbReference type="PANTHER" id="PTHR45825">
    <property type="entry name" value="GRANULE-BOUND STARCH SYNTHASE 1, CHLOROPLASTIC/AMYLOPLASTIC"/>
    <property type="match status" value="1"/>
</dbReference>
<comment type="pathway">
    <text evidence="6">Glycan biosynthesis; glycogen biosynthesis.</text>
</comment>
<sequence length="493" mass="54588">MHILFVTSEFHPLAKSGGLADAVASLAKTLFSRGNRVSLVLPRYQSIDLEGWTDLKIPLGVPLGDQEIWTGCHHRELGGVDLFALDHGELFRRPGIYGPSPAEAYGDNLRRFSLLSRGALQLALALDLRPQIIHAHDWPTALVPVFHRLFYRETPLGGARTVFSIHNFGYQGWSPLARSRETGLSPEERGRAGLEHNQEINLVKGALTTADALVAVSPRYAREIQTPAFGFGLHREITQQKEKLTGILNGIDREEWNPQHDTALPACYSRENRRGKALCKATLQIEFGLPPEPEVPLIGMVTRLTEQKGIGALFGNGTRQAGTERGALRRICEELPLQVILIGTGEAWCQEEIQRLSAELPNFSALIGYSETLAHRITAGSDFFLMPSTYEPCGLNQLYALRYGTIPVVTPTGGLADTVDSETGVLIRHYSPEGIFAALQEACRIYQEPSRRLEDLRDAAMARDFGWDRSAKDYQDLYSSLLDQPGEIREGPS</sequence>
<accession>A0A1N6WPX7</accession>
<dbReference type="InterPro" id="IPR013534">
    <property type="entry name" value="Starch_synth_cat_dom"/>
</dbReference>
<dbReference type="InterPro" id="IPR011835">
    <property type="entry name" value="GS/SS"/>
</dbReference>
<dbReference type="GO" id="GO:0005829">
    <property type="term" value="C:cytosol"/>
    <property type="evidence" value="ECO:0007669"/>
    <property type="project" value="TreeGrafter"/>
</dbReference>
<dbReference type="HAMAP" id="MF_00484">
    <property type="entry name" value="Glycogen_synth"/>
    <property type="match status" value="1"/>
</dbReference>
<dbReference type="NCBIfam" id="TIGR02095">
    <property type="entry name" value="glgA"/>
    <property type="match status" value="1"/>
</dbReference>
<evidence type="ECO:0000256" key="1">
    <source>
        <dbReference type="ARBA" id="ARBA00001478"/>
    </source>
</evidence>
<dbReference type="Proteomes" id="UP000186400">
    <property type="component" value="Unassembled WGS sequence"/>
</dbReference>
<comment type="similarity">
    <text evidence="2 6">Belongs to the glycosyltransferase 1 family. Bacterial/plant glycogen synthase subfamily.</text>
</comment>
<comment type="function">
    <text evidence="6">Synthesizes alpha-1,4-glucan chains using ADP-glucose.</text>
</comment>
<dbReference type="Pfam" id="PF13692">
    <property type="entry name" value="Glyco_trans_1_4"/>
    <property type="match status" value="1"/>
</dbReference>
<feature type="domain" description="Starch synthase catalytic" evidence="7">
    <location>
        <begin position="2"/>
        <end position="235"/>
    </location>
</feature>
<feature type="binding site" evidence="6">
    <location>
        <position position="15"/>
    </location>
    <ligand>
        <name>ADP-alpha-D-glucose</name>
        <dbReference type="ChEBI" id="CHEBI:57498"/>
    </ligand>
</feature>
<dbReference type="STRING" id="159291.SAMN05920897_11839"/>
<reference evidence="8 9" key="1">
    <citation type="submission" date="2017-01" db="EMBL/GenBank/DDBJ databases">
        <authorList>
            <person name="Mah S.A."/>
            <person name="Swanson W.J."/>
            <person name="Moy G.W."/>
            <person name="Vacquier V.D."/>
        </authorList>
    </citation>
    <scope>NUCLEOTIDE SEQUENCE [LARGE SCALE GENOMIC DNA]</scope>
    <source>
        <strain evidence="8 9">ASpG1</strain>
    </source>
</reference>
<evidence type="ECO:0000256" key="6">
    <source>
        <dbReference type="HAMAP-Rule" id="MF_00484"/>
    </source>
</evidence>
<dbReference type="AlphaFoldDB" id="A0A1N6WPX7"/>
<keyword evidence="9" id="KW-1185">Reference proteome</keyword>
<evidence type="ECO:0000259" key="7">
    <source>
        <dbReference type="Pfam" id="PF08323"/>
    </source>
</evidence>
<dbReference type="RefSeq" id="WP_076489701.1">
    <property type="nucleotide sequence ID" value="NZ_FTMS01000018.1"/>
</dbReference>
<dbReference type="Gene3D" id="3.40.50.2000">
    <property type="entry name" value="Glycogen Phosphorylase B"/>
    <property type="match status" value="2"/>
</dbReference>
<evidence type="ECO:0000313" key="8">
    <source>
        <dbReference type="EMBL" id="SIQ92159.1"/>
    </source>
</evidence>
<evidence type="ECO:0000256" key="5">
    <source>
        <dbReference type="ARBA" id="ARBA00023056"/>
    </source>
</evidence>
<organism evidence="8 9">
    <name type="scientific">Alkalispirochaeta americana</name>
    <dbReference type="NCBI Taxonomy" id="159291"/>
    <lineage>
        <taxon>Bacteria</taxon>
        <taxon>Pseudomonadati</taxon>
        <taxon>Spirochaetota</taxon>
        <taxon>Spirochaetia</taxon>
        <taxon>Spirochaetales</taxon>
        <taxon>Spirochaetaceae</taxon>
        <taxon>Alkalispirochaeta</taxon>
    </lineage>
</organism>
<dbReference type="EMBL" id="FTMS01000018">
    <property type="protein sequence ID" value="SIQ92159.1"/>
    <property type="molecule type" value="Genomic_DNA"/>
</dbReference>
<name>A0A1N6WPX7_9SPIO</name>
<proteinExistence type="inferred from homology"/>
<keyword evidence="3 6" id="KW-0328">Glycosyltransferase</keyword>